<evidence type="ECO:0000313" key="8">
    <source>
        <dbReference type="Proteomes" id="UP000286075"/>
    </source>
</evidence>
<dbReference type="OrthoDB" id="9811865at2"/>
<dbReference type="GO" id="GO:0047355">
    <property type="term" value="F:CDP-glycerol glycerophosphotransferase activity"/>
    <property type="evidence" value="ECO:0007669"/>
    <property type="project" value="InterPro"/>
</dbReference>
<protein>
    <submittedName>
        <fullName evidence="7">Glycerophosphotransferase</fullName>
    </submittedName>
</protein>
<dbReference type="InterPro" id="IPR007554">
    <property type="entry name" value="Glycerophosphate_synth"/>
</dbReference>
<evidence type="ECO:0000256" key="4">
    <source>
        <dbReference type="ARBA" id="ARBA00022679"/>
    </source>
</evidence>
<reference evidence="7 8" key="1">
    <citation type="submission" date="2018-08" db="EMBL/GenBank/DDBJ databases">
        <title>A genome reference for cultivated species of the human gut microbiota.</title>
        <authorList>
            <person name="Zou Y."/>
            <person name="Xue W."/>
            <person name="Luo G."/>
        </authorList>
    </citation>
    <scope>NUCLEOTIDE SEQUENCE [LARGE SCALE GENOMIC DNA]</scope>
    <source>
        <strain evidence="7 8">OF03-9BH</strain>
    </source>
</reference>
<dbReference type="AlphaFoldDB" id="A0A413H456"/>
<dbReference type="Gene3D" id="3.40.50.11820">
    <property type="match status" value="1"/>
</dbReference>
<keyword evidence="6" id="KW-0472">Membrane</keyword>
<evidence type="ECO:0000256" key="1">
    <source>
        <dbReference type="ARBA" id="ARBA00004202"/>
    </source>
</evidence>
<evidence type="ECO:0000256" key="6">
    <source>
        <dbReference type="ARBA" id="ARBA00023136"/>
    </source>
</evidence>
<dbReference type="PANTHER" id="PTHR37316:SF3">
    <property type="entry name" value="TEICHOIC ACID GLYCEROL-PHOSPHATE TRANSFERASE"/>
    <property type="match status" value="1"/>
</dbReference>
<keyword evidence="5" id="KW-0777">Teichoic acid biosynthesis</keyword>
<comment type="caution">
    <text evidence="7">The sequence shown here is derived from an EMBL/GenBank/DDBJ whole genome shotgun (WGS) entry which is preliminary data.</text>
</comment>
<dbReference type="Gene3D" id="3.40.50.12580">
    <property type="match status" value="1"/>
</dbReference>
<accession>A0A413H456</accession>
<dbReference type="SUPFAM" id="SSF53756">
    <property type="entry name" value="UDP-Glycosyltransferase/glycogen phosphorylase"/>
    <property type="match status" value="1"/>
</dbReference>
<evidence type="ECO:0000313" key="7">
    <source>
        <dbReference type="EMBL" id="RGX78342.1"/>
    </source>
</evidence>
<dbReference type="InterPro" id="IPR043149">
    <property type="entry name" value="TagF_N"/>
</dbReference>
<dbReference type="EMBL" id="QSCF01000017">
    <property type="protein sequence ID" value="RGX78342.1"/>
    <property type="molecule type" value="Genomic_DNA"/>
</dbReference>
<dbReference type="GO" id="GO:0005886">
    <property type="term" value="C:plasma membrane"/>
    <property type="evidence" value="ECO:0007669"/>
    <property type="project" value="UniProtKB-SubCell"/>
</dbReference>
<dbReference type="GO" id="GO:0019350">
    <property type="term" value="P:teichoic acid biosynthetic process"/>
    <property type="evidence" value="ECO:0007669"/>
    <property type="project" value="UniProtKB-KW"/>
</dbReference>
<dbReference type="Proteomes" id="UP000286075">
    <property type="component" value="Unassembled WGS sequence"/>
</dbReference>
<proteinExistence type="inferred from homology"/>
<dbReference type="InterPro" id="IPR051612">
    <property type="entry name" value="Teichoic_Acid_Biosynth"/>
</dbReference>
<evidence type="ECO:0000256" key="3">
    <source>
        <dbReference type="ARBA" id="ARBA00022475"/>
    </source>
</evidence>
<evidence type="ECO:0000256" key="5">
    <source>
        <dbReference type="ARBA" id="ARBA00022944"/>
    </source>
</evidence>
<dbReference type="InterPro" id="IPR043148">
    <property type="entry name" value="TagF_C"/>
</dbReference>
<evidence type="ECO:0000256" key="2">
    <source>
        <dbReference type="ARBA" id="ARBA00010488"/>
    </source>
</evidence>
<sequence>MKILIEDYGLVVNGKEQILKEDIVVYPKEYFCSTKWDTGEIIRNPLLYIIHYADGSWLSDEQKQAVKIKKCLKKLLGSKLGDLLGTAVVFAQIQGVKSTYYHGKNYVIRKVGNRLMKLISALYVNRKKIVFENFLGRGFGDNPKYIALELLNRKLNYDLVWIVNRGTSYIFPRGIRTVERGSFRELFELATARFWIDNTRKEEFIYKSEKQCYIQTWHGFVPLKKMEKDAIQTLSKDYISSAIHDGAMTDLMLSGCKIRTNLYNMSFWYDGEVKEWGSPRNDMFFKDFNYKEKVSDFFKIDSKYKTLLYAPTFRDDRSVTPYNIDFEKLIPTLQNKFGGEWRVLIRLHPNIADQCSFMKYSNTVINASSYDDIQELFAASDVLITDYSDCMFEFSLMRKPVFLYTPDLESYTKSRDFYRDFKSLPYPMADTNDNLRTLILDFDNKTYNDSLTIFFEEIGVLENGTASKSVVDYITSF</sequence>
<name>A0A413H456_9BACE</name>
<organism evidence="7 8">
    <name type="scientific">Bacteroides stercorirosoris</name>
    <dbReference type="NCBI Taxonomy" id="871324"/>
    <lineage>
        <taxon>Bacteria</taxon>
        <taxon>Pseudomonadati</taxon>
        <taxon>Bacteroidota</taxon>
        <taxon>Bacteroidia</taxon>
        <taxon>Bacteroidales</taxon>
        <taxon>Bacteroidaceae</taxon>
        <taxon>Bacteroides</taxon>
    </lineage>
</organism>
<dbReference type="Pfam" id="PF04464">
    <property type="entry name" value="Glyphos_transf"/>
    <property type="match status" value="1"/>
</dbReference>
<comment type="similarity">
    <text evidence="2">Belongs to the CDP-glycerol glycerophosphotransferase family.</text>
</comment>
<keyword evidence="4 7" id="KW-0808">Transferase</keyword>
<dbReference type="PANTHER" id="PTHR37316">
    <property type="entry name" value="TEICHOIC ACID GLYCEROL-PHOSPHATE PRIMASE"/>
    <property type="match status" value="1"/>
</dbReference>
<dbReference type="RefSeq" id="WP_117987618.1">
    <property type="nucleotide sequence ID" value="NZ_CABMFG010000017.1"/>
</dbReference>
<keyword evidence="3" id="KW-1003">Cell membrane</keyword>
<gene>
    <name evidence="7" type="ORF">DXA68_12325</name>
</gene>
<comment type="subcellular location">
    <subcellularLocation>
        <location evidence="1">Cell membrane</location>
        <topology evidence="1">Peripheral membrane protein</topology>
    </subcellularLocation>
</comment>